<keyword evidence="1" id="KW-1185">Reference proteome</keyword>
<accession>A0A8B8BV36</accession>
<reference evidence="2" key="1">
    <citation type="submission" date="2025-08" db="UniProtKB">
        <authorList>
            <consortium name="RefSeq"/>
        </authorList>
    </citation>
    <scope>IDENTIFICATION</scope>
    <source>
        <tissue evidence="2">Whole sample</tissue>
    </source>
</reference>
<dbReference type="KEGG" id="cvn:111113074"/>
<evidence type="ECO:0000313" key="2">
    <source>
        <dbReference type="RefSeq" id="XP_022306756.1"/>
    </source>
</evidence>
<protein>
    <submittedName>
        <fullName evidence="2">Uncharacterized protein LOC111113074</fullName>
    </submittedName>
</protein>
<organism evidence="1 2">
    <name type="scientific">Crassostrea virginica</name>
    <name type="common">Eastern oyster</name>
    <dbReference type="NCBI Taxonomy" id="6565"/>
    <lineage>
        <taxon>Eukaryota</taxon>
        <taxon>Metazoa</taxon>
        <taxon>Spiralia</taxon>
        <taxon>Lophotrochozoa</taxon>
        <taxon>Mollusca</taxon>
        <taxon>Bivalvia</taxon>
        <taxon>Autobranchia</taxon>
        <taxon>Pteriomorphia</taxon>
        <taxon>Ostreida</taxon>
        <taxon>Ostreoidea</taxon>
        <taxon>Ostreidae</taxon>
        <taxon>Crassostrea</taxon>
    </lineage>
</organism>
<proteinExistence type="predicted"/>
<sequence>MCQLRDQKKTMHVLQKNISPVIAKLINAASRALMTYAMKIHLIYFSANYMKQLLKCRNTRMRVSNENTRCCLRENYSPAMSGNKKKTYLRTDTEQRYPMTIQE</sequence>
<name>A0A8B8BV36_CRAVI</name>
<evidence type="ECO:0000313" key="1">
    <source>
        <dbReference type="Proteomes" id="UP000694844"/>
    </source>
</evidence>
<gene>
    <name evidence="2" type="primary">LOC111113074</name>
</gene>
<dbReference type="RefSeq" id="XP_022306756.1">
    <property type="nucleotide sequence ID" value="XM_022451048.1"/>
</dbReference>
<dbReference type="AlphaFoldDB" id="A0A8B8BV36"/>
<dbReference type="Proteomes" id="UP000694844">
    <property type="component" value="Chromosome 9"/>
</dbReference>
<dbReference type="GeneID" id="111113074"/>